<keyword evidence="1" id="KW-0346">Stress response</keyword>
<evidence type="ECO:0000256" key="3">
    <source>
        <dbReference type="RuleBase" id="RU003616"/>
    </source>
</evidence>
<dbReference type="InterPro" id="IPR001436">
    <property type="entry name" value="Alpha-crystallin/sHSP_animal"/>
</dbReference>
<evidence type="ECO:0000313" key="5">
    <source>
        <dbReference type="EMBL" id="MFH4981330.1"/>
    </source>
</evidence>
<protein>
    <recommendedName>
        <fullName evidence="4">SHSP domain-containing protein</fullName>
    </recommendedName>
</protein>
<dbReference type="PROSITE" id="PS01031">
    <property type="entry name" value="SHSP"/>
    <property type="match status" value="1"/>
</dbReference>
<evidence type="ECO:0000256" key="1">
    <source>
        <dbReference type="ARBA" id="ARBA00023016"/>
    </source>
</evidence>
<dbReference type="EMBL" id="JBGFUD010007004">
    <property type="protein sequence ID" value="MFH4981330.1"/>
    <property type="molecule type" value="Genomic_DNA"/>
</dbReference>
<feature type="domain" description="SHSP" evidence="4">
    <location>
        <begin position="93"/>
        <end position="199"/>
    </location>
</feature>
<evidence type="ECO:0000313" key="6">
    <source>
        <dbReference type="Proteomes" id="UP001608902"/>
    </source>
</evidence>
<evidence type="ECO:0000259" key="4">
    <source>
        <dbReference type="PROSITE" id="PS01031"/>
    </source>
</evidence>
<dbReference type="SUPFAM" id="SSF49764">
    <property type="entry name" value="HSP20-like chaperones"/>
    <property type="match status" value="1"/>
</dbReference>
<sequence length="201" mass="23393">MLSSKVSALRGPIQCARQGHLLRLLPATKSLHPSRSYFRGLIPYFPSNPFRQLERQIRDMEQHFDRSFGFPRFQPSWWEDFIPLQEGEHPTFIESYRIKNPIVEENGVKKLKLEFDVRRFRPEEVKVSTNAKENLLTVQAKHEDANSKFEFHRKLTMPRGVIANELKCRFTSGGVLQIEAPVEITPEAEPVKDTDIPVKHE</sequence>
<organism evidence="5 6">
    <name type="scientific">Gnathostoma spinigerum</name>
    <dbReference type="NCBI Taxonomy" id="75299"/>
    <lineage>
        <taxon>Eukaryota</taxon>
        <taxon>Metazoa</taxon>
        <taxon>Ecdysozoa</taxon>
        <taxon>Nematoda</taxon>
        <taxon>Chromadorea</taxon>
        <taxon>Rhabditida</taxon>
        <taxon>Spirurina</taxon>
        <taxon>Gnathostomatomorpha</taxon>
        <taxon>Gnathostomatoidea</taxon>
        <taxon>Gnathostomatidae</taxon>
        <taxon>Gnathostoma</taxon>
    </lineage>
</organism>
<dbReference type="Pfam" id="PF00011">
    <property type="entry name" value="HSP20"/>
    <property type="match status" value="1"/>
</dbReference>
<dbReference type="InterPro" id="IPR008978">
    <property type="entry name" value="HSP20-like_chaperone"/>
</dbReference>
<dbReference type="InterPro" id="IPR002068">
    <property type="entry name" value="A-crystallin/Hsp20_dom"/>
</dbReference>
<evidence type="ECO:0000256" key="2">
    <source>
        <dbReference type="PROSITE-ProRule" id="PRU00285"/>
    </source>
</evidence>
<gene>
    <name evidence="5" type="ORF">AB6A40_008039</name>
</gene>
<accession>A0ABD6EYK2</accession>
<name>A0ABD6EYK2_9BILA</name>
<dbReference type="PANTHER" id="PTHR45640:SF13">
    <property type="entry name" value="HEAT SHOCK PROTEIN 22-RELATED"/>
    <property type="match status" value="1"/>
</dbReference>
<dbReference type="CDD" id="cd06526">
    <property type="entry name" value="metazoan_ACD"/>
    <property type="match status" value="1"/>
</dbReference>
<dbReference type="PANTHER" id="PTHR45640">
    <property type="entry name" value="HEAT SHOCK PROTEIN HSP-12.2-RELATED"/>
    <property type="match status" value="1"/>
</dbReference>
<proteinExistence type="inferred from homology"/>
<comment type="caution">
    <text evidence="5">The sequence shown here is derived from an EMBL/GenBank/DDBJ whole genome shotgun (WGS) entry which is preliminary data.</text>
</comment>
<dbReference type="Proteomes" id="UP001608902">
    <property type="component" value="Unassembled WGS sequence"/>
</dbReference>
<dbReference type="Gene3D" id="2.60.40.790">
    <property type="match status" value="1"/>
</dbReference>
<reference evidence="5 6" key="1">
    <citation type="submission" date="2024-08" db="EMBL/GenBank/DDBJ databases">
        <title>Gnathostoma spinigerum genome.</title>
        <authorList>
            <person name="Gonzalez-Bertolin B."/>
            <person name="Monzon S."/>
            <person name="Zaballos A."/>
            <person name="Jimenez P."/>
            <person name="Dekumyoy P."/>
            <person name="Varona S."/>
            <person name="Cuesta I."/>
            <person name="Sumanam S."/>
            <person name="Adisakwattana P."/>
            <person name="Gasser R.B."/>
            <person name="Hernandez-Gonzalez A."/>
            <person name="Young N.D."/>
            <person name="Perteguer M.J."/>
        </authorList>
    </citation>
    <scope>NUCLEOTIDE SEQUENCE [LARGE SCALE GENOMIC DNA]</scope>
    <source>
        <strain evidence="5">AL3</strain>
        <tissue evidence="5">Liver</tissue>
    </source>
</reference>
<comment type="similarity">
    <text evidence="2 3">Belongs to the small heat shock protein (HSP20) family.</text>
</comment>
<dbReference type="AlphaFoldDB" id="A0ABD6EYK2"/>
<keyword evidence="6" id="KW-1185">Reference proteome</keyword>